<name>A0ABU3A744_9FLAO</name>
<dbReference type="EMBL" id="JAVRHR010000001">
    <property type="protein sequence ID" value="MDT0605718.1"/>
    <property type="molecule type" value="Genomic_DNA"/>
</dbReference>
<dbReference type="Proteomes" id="UP001255246">
    <property type="component" value="Unassembled WGS sequence"/>
</dbReference>
<dbReference type="Pfam" id="PF13349">
    <property type="entry name" value="DUF4097"/>
    <property type="match status" value="1"/>
</dbReference>
<accession>A0ABU3A744</accession>
<dbReference type="InterPro" id="IPR025164">
    <property type="entry name" value="Toastrack_DUF4097"/>
</dbReference>
<evidence type="ECO:0000259" key="1">
    <source>
        <dbReference type="Pfam" id="PF13349"/>
    </source>
</evidence>
<proteinExistence type="predicted"/>
<comment type="caution">
    <text evidence="2">The sequence shown here is derived from an EMBL/GenBank/DDBJ whole genome shotgun (WGS) entry which is preliminary data.</text>
</comment>
<keyword evidence="3" id="KW-1185">Reference proteome</keyword>
<protein>
    <submittedName>
        <fullName evidence="2">DUF4097 family beta strand repeat-containing protein</fullName>
    </submittedName>
</protein>
<organism evidence="2 3">
    <name type="scientific">Croceitalea rosinachiae</name>
    <dbReference type="NCBI Taxonomy" id="3075596"/>
    <lineage>
        <taxon>Bacteria</taxon>
        <taxon>Pseudomonadati</taxon>
        <taxon>Bacteroidota</taxon>
        <taxon>Flavobacteriia</taxon>
        <taxon>Flavobacteriales</taxon>
        <taxon>Flavobacteriaceae</taxon>
        <taxon>Croceitalea</taxon>
    </lineage>
</organism>
<reference evidence="2 3" key="1">
    <citation type="submission" date="2023-09" db="EMBL/GenBank/DDBJ databases">
        <authorList>
            <person name="Rey-Velasco X."/>
        </authorList>
    </citation>
    <scope>NUCLEOTIDE SEQUENCE [LARGE SCALE GENOMIC DNA]</scope>
    <source>
        <strain evidence="2 3">F388</strain>
    </source>
</reference>
<evidence type="ECO:0000313" key="2">
    <source>
        <dbReference type="EMBL" id="MDT0605718.1"/>
    </source>
</evidence>
<dbReference type="RefSeq" id="WP_311349285.1">
    <property type="nucleotide sequence ID" value="NZ_JAVRHR010000001.1"/>
</dbReference>
<evidence type="ECO:0000313" key="3">
    <source>
        <dbReference type="Proteomes" id="UP001255246"/>
    </source>
</evidence>
<sequence length="288" mass="32036">MRKTIICLALTAIFLPKKAEAQKKSFKEVIEKEVSFTSSSSENTLVIQNIFGPIEVEGYSGSKVSIEVERAVFADNTVDLELGKKELQIKILELENRIVLHPDAPYISYNEKGLKFDWCNNNEEPVYEHKLSFRVKVPKGINLDVATVNEGDISITNTQGDKLKVNNINGGIDLVNVQGQTNVHCINGGVNISYTKNPGLASKYYSLNGDINVTYQESLSADVSFKSMNGELYTDFDIAKQFNRTNKESNPKGKAKYKYESTPVVQIGSGGVDFKFETLNGNVFIKKI</sequence>
<gene>
    <name evidence="2" type="ORF">RM706_01680</name>
</gene>
<feature type="domain" description="DUF4097" evidence="1">
    <location>
        <begin position="147"/>
        <end position="257"/>
    </location>
</feature>